<name>B8CLV0_SHEPW</name>
<dbReference type="OrthoDB" id="6384953at2"/>
<sequence>MKIKTILAGVLCSGLLVSSVNAAEVEFFVGAAAGYQTDSVDGKISHDTEDVSWQGRVGVLIEKQHRITGTFGYMEDEFSQAGIDYKQEQYSWLLSYDYLMPVHKDVNLFAGVSVGANDNKIAGRADTDVAWGGQVGVQYKWSDHLSSDLGYRYLEQDYDRHGITIDNSQQIYLTLDYKF</sequence>
<protein>
    <recommendedName>
        <fullName evidence="3">Outer membrane protein beta-barrel domain-containing protein</fullName>
    </recommendedName>
</protein>
<dbReference type="AlphaFoldDB" id="B8CLV0"/>
<dbReference type="eggNOG" id="COG3637">
    <property type="taxonomic scope" value="Bacteria"/>
</dbReference>
<evidence type="ECO:0000256" key="1">
    <source>
        <dbReference type="ARBA" id="ARBA00022729"/>
    </source>
</evidence>
<proteinExistence type="predicted"/>
<evidence type="ECO:0000313" key="4">
    <source>
        <dbReference type="EMBL" id="ACJ28874.1"/>
    </source>
</evidence>
<reference evidence="4 5" key="1">
    <citation type="journal article" date="2008" name="PLoS ONE">
        <title>Environmental adaptation: genomic analysis of the piezotolerant and psychrotolerant deep-sea iron reducing bacterium Shewanella piezotolerans WP3.</title>
        <authorList>
            <person name="Wang F."/>
            <person name="Wang J."/>
            <person name="Jian H."/>
            <person name="Zhang B."/>
            <person name="Li S."/>
            <person name="Wang F."/>
            <person name="Zeng X."/>
            <person name="Gao L."/>
            <person name="Bartlett D.H."/>
            <person name="Yu J."/>
            <person name="Hu S."/>
            <person name="Xiao X."/>
        </authorList>
    </citation>
    <scope>NUCLEOTIDE SEQUENCE [LARGE SCALE GENOMIC DNA]</scope>
    <source>
        <strain evidence="5">WP3 / JCM 13877</strain>
    </source>
</reference>
<dbReference type="InterPro" id="IPR027385">
    <property type="entry name" value="Beta-barrel_OMP"/>
</dbReference>
<dbReference type="InterPro" id="IPR011250">
    <property type="entry name" value="OMP/PagP_B-barrel"/>
</dbReference>
<dbReference type="Pfam" id="PF13505">
    <property type="entry name" value="OMP_b-brl"/>
    <property type="match status" value="1"/>
</dbReference>
<accession>B8CLV0</accession>
<dbReference type="Proteomes" id="UP000000753">
    <property type="component" value="Chromosome"/>
</dbReference>
<dbReference type="RefSeq" id="WP_020912236.1">
    <property type="nucleotide sequence ID" value="NC_011566.1"/>
</dbReference>
<dbReference type="KEGG" id="swp:swp_2121"/>
<feature type="signal peptide" evidence="2">
    <location>
        <begin position="1"/>
        <end position="22"/>
    </location>
</feature>
<evidence type="ECO:0000256" key="2">
    <source>
        <dbReference type="SAM" id="SignalP"/>
    </source>
</evidence>
<feature type="domain" description="Outer membrane protein beta-barrel" evidence="3">
    <location>
        <begin position="14"/>
        <end position="179"/>
    </location>
</feature>
<dbReference type="HOGENOM" id="CLU_1501363_0_0_6"/>
<keyword evidence="1 2" id="KW-0732">Signal</keyword>
<dbReference type="STRING" id="225849.swp_2121"/>
<organism evidence="4 5">
    <name type="scientific">Shewanella piezotolerans (strain WP3 / JCM 13877)</name>
    <dbReference type="NCBI Taxonomy" id="225849"/>
    <lineage>
        <taxon>Bacteria</taxon>
        <taxon>Pseudomonadati</taxon>
        <taxon>Pseudomonadota</taxon>
        <taxon>Gammaproteobacteria</taxon>
        <taxon>Alteromonadales</taxon>
        <taxon>Shewanellaceae</taxon>
        <taxon>Shewanella</taxon>
    </lineage>
</organism>
<feature type="chain" id="PRO_5002870245" description="Outer membrane protein beta-barrel domain-containing protein" evidence="2">
    <location>
        <begin position="23"/>
        <end position="179"/>
    </location>
</feature>
<dbReference type="SUPFAM" id="SSF56925">
    <property type="entry name" value="OMPA-like"/>
    <property type="match status" value="1"/>
</dbReference>
<dbReference type="Gene3D" id="2.40.160.20">
    <property type="match status" value="1"/>
</dbReference>
<gene>
    <name evidence="4" type="ordered locus">swp_2121</name>
</gene>
<evidence type="ECO:0000313" key="5">
    <source>
        <dbReference type="Proteomes" id="UP000000753"/>
    </source>
</evidence>
<dbReference type="EMBL" id="CP000472">
    <property type="protein sequence ID" value="ACJ28874.1"/>
    <property type="molecule type" value="Genomic_DNA"/>
</dbReference>
<keyword evidence="5" id="KW-1185">Reference proteome</keyword>
<evidence type="ECO:0000259" key="3">
    <source>
        <dbReference type="Pfam" id="PF13505"/>
    </source>
</evidence>